<dbReference type="SUPFAM" id="SSF56801">
    <property type="entry name" value="Acetyl-CoA synthetase-like"/>
    <property type="match status" value="2"/>
</dbReference>
<dbReference type="FunFam" id="2.30.38.10:FF:000001">
    <property type="entry name" value="Non-ribosomal peptide synthetase PvdI"/>
    <property type="match status" value="2"/>
</dbReference>
<name>A0A5J6HT75_STRAD</name>
<dbReference type="InterPro" id="IPR000873">
    <property type="entry name" value="AMP-dep_synth/lig_dom"/>
</dbReference>
<dbReference type="InterPro" id="IPR023213">
    <property type="entry name" value="CAT-like_dom_sf"/>
</dbReference>
<dbReference type="InterPro" id="IPR006162">
    <property type="entry name" value="Ppantetheine_attach_site"/>
</dbReference>
<dbReference type="OrthoDB" id="2472181at2"/>
<dbReference type="GO" id="GO:0005829">
    <property type="term" value="C:cytosol"/>
    <property type="evidence" value="ECO:0007669"/>
    <property type="project" value="TreeGrafter"/>
</dbReference>
<evidence type="ECO:0000256" key="1">
    <source>
        <dbReference type="ARBA" id="ARBA00001957"/>
    </source>
</evidence>
<dbReference type="Gene3D" id="3.30.300.30">
    <property type="match status" value="3"/>
</dbReference>
<reference evidence="8 9" key="1">
    <citation type="submission" date="2017-09" db="EMBL/GenBank/DDBJ databases">
        <authorList>
            <person name="Lee N."/>
            <person name="Cho B.-K."/>
        </authorList>
    </citation>
    <scope>NUCLEOTIDE SEQUENCE [LARGE SCALE GENOMIC DNA]</scope>
    <source>
        <strain evidence="8 9">ATCC 12461</strain>
    </source>
</reference>
<keyword evidence="9" id="KW-1185">Reference proteome</keyword>
<dbReference type="SUPFAM" id="SSF53335">
    <property type="entry name" value="S-adenosyl-L-methionine-dependent methyltransferases"/>
    <property type="match status" value="1"/>
</dbReference>
<dbReference type="GO" id="GO:0009403">
    <property type="term" value="P:toxin biosynthetic process"/>
    <property type="evidence" value="ECO:0007669"/>
    <property type="project" value="UniProtKB-ARBA"/>
</dbReference>
<dbReference type="RefSeq" id="WP_055528861.1">
    <property type="nucleotide sequence ID" value="NZ_CP023695.1"/>
</dbReference>
<dbReference type="FunFam" id="1.10.1200.10:FF:000016">
    <property type="entry name" value="Non-ribosomal peptide synthase"/>
    <property type="match status" value="1"/>
</dbReference>
<sequence length="2512" mass="270703">MNMNNVGGDLLPLSAAQRGIWYGHQLDSSGRRYRIAEYFDIRGAVDPEAFGTAWRQVVEETDALRVRFTEEADGPRQFVAGPADVDATLDVVDVSALPDAAGAALERMRADLDRPVDLTRGPLHTVLLFKLAADRWQWYFQFHHAALDGYSGAMVVRRVAEVYSALLAGERADRAEPLPLRGLLDDEADYRASDSFAADQEYWDAQLADRPDPVTLAERSSGASGEPARCSAQLGADLQQRLTDSTGRALPTVVLTAVAAYLHRLTGARDLVLGLPVTARPGPGAKTPGMVSNLLPLRLTVTSGLSCADLARHVLSRAREALRHQRYRYEDMRRDQRLSLEDESLVGPVVNVLPFSYDRGFGGHPMTSHNLAGGLVEDLSITVYDRGEGQGLRVDFDASALYGQEDLLTHQRGLLRVLTAMADDPAVQVGRIELLDEAERHQVLHAWNDTARAHPAATWPALFEAQAARTPDATALLFEDTELTYAQLNGRANRLARTLVASGIGPESVVALALPRSIELITAMLAVSKAGGAYLPLDLEHPAERLAFMCADAAPACVVVDERSPAGLPGDLPRITLDDRAAAHADTGEDTGPAGTDLTDADRLAPLLPDHPAYVIYTSGSTGRPKGVVVTHAGAASLAFGQIARLAVDGNSRVLQFASPSFDAAFSEVSMALLSGAALVLARAEQLVPGITLTELAAKHALTHVTLPPAVLSAMRPGELPADLTLNLAGEACPAEVVAGWSPGRRMLNAYGPTESTVCATMSDPLTGGTTPPIGRPIDNMRVLVLDGALRPVPAGVTGELYLAGPGLARGYQGQPALTAQRFLACPAEAAQAPGERMYRTGDLVRWRADGQLEFLGRADDQVKIRGFRIEPGEIESVLAADDAVREVAVVAREDVPGERRLIAYAVPHEGRTIDPVEARRSVAEVLPRHLVPAAVVVLDRLPLTPNGKLDRRALPAARFAGTGPSRAPRSPREEILCGLFADVTGAPKVHIDDHFFDLGGHSLLATRLVARIRPAFGVELTVRDIFGAPTVAELARRLDEVGGSLRPAVTRAERPDRLPLSFAQRRLWFLGQMEGKSATYNMPAVLRLTGDLDRAALAAALGDLSDRHEALRTVFGEVDGVPFQRVLDVRPELPCTDATEQGLDAEVAAFCGREFDLAVDPPLRAHLFALSPTEHVLALVIHHIAGDGWSMAPLSDDLAAAYRARAAGLDDGAPELPVQYADYTLWQQRLLGTEDDPDSRINEQIRYWAKALDGAPDELPLPVDRRRPAIASYRGATARFEMSAGLHTRLTELARQSDASLFMVVQAGLSALLSRLGAGTDIPIGTAIAGRTDESLDELVGFFVNTLVLRTDLGGDPSLRELIARVRETDLNAYANQDLPFERLVEILNPSRSTSRHPLFQVMLAFQNLADVEFRLPGLEVEAKQLYTDTAKFDLAFSVFEQFDEQGAPRGLTGVVEYAVELFDPATVERMLDRLVQVFEVMTADPDTRLADIDVLDSAERRLVLHEWNDTDRDVTPTVFPELFQAQVAAVPDAVAVRGEGTALTYRELNGHANRLARHLAAHGVGPDDYVALALPRSIELTTAMLAVLKAGAAYLPVDPDYPAERVAFMLGDAAPRYVVTAADSTVPLPAGLERIVLDEETRSAVSLLPGEDLTDADRVAPLRPGHAAYVIYTSGSTGVPKGVVVSHAGIASRMGSEIERLEVERDSVVLQFASPSFDGAFSDMCMALLAGATLIVAPREKTLPGPGLSALMHEQGVTHVTLPPPVLAALPDDGLPAPMMLIMAGDACPPDLVARWAPGRRMVNAYGPTEATVCATVSDQLVPDGAQPPIGRPLDNTRLYVLDDRLRPTPPGVAGELYIAGEALARGYLRRPGLTAGRFVACPFGASGERMYRTGDVVRWRGDGQLEFVGRSDDQVKVRGFRIELGEVEAALTAHPGVAQAVVVPREDQPGGKRLVGYLVPSGDDPAVARDRDERQVQEWQLTYDSLYTGGEAAEFGEDFSGWNSSYDSRPIPVEQMRAWRDDTVERILALRPRRVLEIGMGTGLLLSKIAPECESYWGTDISPQIVEGVRGQVAKDPRLDGRVEVRVQPAHDLDGLPRGHFDTVVLNSVVQYFPNADYLEKALRGLLGLLAPGGRVFVGDARNIHLLEALRTAVELGRPGGTSDGRALRAAIEQSVSLEKELLIDPAFFTGLDAAADLRVKRSDFRNELTAHRFDVVLHKQPHERVDTDGAREVTWGADVTGLDALADRLAAAHPAPVRLRGVPDTRVEYELAAVRVLADGGTPDEARDRLARRDGTLPEPGDFAGPADRAGYRALVLPPGEDGTLDVLFVERNATGVPTTGYLPRRSGPRPLTNNPSLAAEAVSLSAAVKAHLQASLPDHMVPSALVVLEELPLTPNGKVDRRALPAPGRAGAGTGRGPRNEREEVLCRLFAELLGVPAVGIDDDFFELGGHSLLATRLVSRIRSTLGVELAIPDLFNATTVEKLSGRLAVARKRERPVLRPRPRLTS</sequence>
<dbReference type="Gene3D" id="3.30.559.10">
    <property type="entry name" value="Chloramphenicol acetyltransferase-like domain"/>
    <property type="match status" value="2"/>
</dbReference>
<dbReference type="Gene3D" id="3.40.50.150">
    <property type="entry name" value="Vaccinia Virus protein VP39"/>
    <property type="match status" value="1"/>
</dbReference>
<dbReference type="InterPro" id="IPR025110">
    <property type="entry name" value="AMP-bd_C"/>
</dbReference>
<dbReference type="Gene3D" id="1.10.1200.10">
    <property type="entry name" value="ACP-like"/>
    <property type="match status" value="1"/>
</dbReference>
<keyword evidence="4" id="KW-0597">Phosphoprotein</keyword>
<evidence type="ECO:0000256" key="6">
    <source>
        <dbReference type="SAM" id="MobiDB-lite"/>
    </source>
</evidence>
<proteinExistence type="inferred from homology"/>
<dbReference type="SUPFAM" id="SSF47336">
    <property type="entry name" value="ACP-like"/>
    <property type="match status" value="2"/>
</dbReference>
<evidence type="ECO:0000256" key="3">
    <source>
        <dbReference type="ARBA" id="ARBA00022450"/>
    </source>
</evidence>
<dbReference type="SMART" id="SM00823">
    <property type="entry name" value="PKS_PP"/>
    <property type="match status" value="2"/>
</dbReference>
<evidence type="ECO:0000256" key="2">
    <source>
        <dbReference type="ARBA" id="ARBA00006432"/>
    </source>
</evidence>
<dbReference type="GO" id="GO:0017000">
    <property type="term" value="P:antibiotic biosynthetic process"/>
    <property type="evidence" value="ECO:0007669"/>
    <property type="project" value="UniProtKB-ARBA"/>
</dbReference>
<keyword evidence="5" id="KW-0677">Repeat</keyword>
<dbReference type="InterPro" id="IPR001242">
    <property type="entry name" value="Condensation_dom"/>
</dbReference>
<dbReference type="InterPro" id="IPR036736">
    <property type="entry name" value="ACP-like_sf"/>
</dbReference>
<dbReference type="InterPro" id="IPR010071">
    <property type="entry name" value="AA_adenyl_dom"/>
</dbReference>
<gene>
    <name evidence="8" type="ORF">CP975_22830</name>
</gene>
<keyword evidence="3" id="KW-0596">Phosphopantetheine</keyword>
<dbReference type="InterPro" id="IPR020845">
    <property type="entry name" value="AMP-binding_CS"/>
</dbReference>
<dbReference type="InterPro" id="IPR045851">
    <property type="entry name" value="AMP-bd_C_sf"/>
</dbReference>
<dbReference type="InterPro" id="IPR020806">
    <property type="entry name" value="PKS_PP-bd"/>
</dbReference>
<dbReference type="GO" id="GO:0008610">
    <property type="term" value="P:lipid biosynthetic process"/>
    <property type="evidence" value="ECO:0007669"/>
    <property type="project" value="UniProtKB-ARBA"/>
</dbReference>
<dbReference type="FunFam" id="3.40.50.980:FF:000001">
    <property type="entry name" value="Non-ribosomal peptide synthetase"/>
    <property type="match status" value="2"/>
</dbReference>
<feature type="region of interest" description="Disordered" evidence="6">
    <location>
        <begin position="2403"/>
        <end position="2424"/>
    </location>
</feature>
<comment type="similarity">
    <text evidence="2">Belongs to the ATP-dependent AMP-binding enzyme family.</text>
</comment>
<evidence type="ECO:0000256" key="4">
    <source>
        <dbReference type="ARBA" id="ARBA00022553"/>
    </source>
</evidence>
<comment type="cofactor">
    <cofactor evidence="1">
        <name>pantetheine 4'-phosphate</name>
        <dbReference type="ChEBI" id="CHEBI:47942"/>
    </cofactor>
</comment>
<dbReference type="SUPFAM" id="SSF52777">
    <property type="entry name" value="CoA-dependent acyltransferases"/>
    <property type="match status" value="4"/>
</dbReference>
<dbReference type="Pfam" id="PF00668">
    <property type="entry name" value="Condensation"/>
    <property type="match status" value="2"/>
</dbReference>
<evidence type="ECO:0000256" key="5">
    <source>
        <dbReference type="ARBA" id="ARBA00022737"/>
    </source>
</evidence>
<dbReference type="NCBIfam" id="TIGR01733">
    <property type="entry name" value="AA-adenyl-dom"/>
    <property type="match status" value="2"/>
</dbReference>
<dbReference type="KEGG" id="salw:CP975_22830"/>
<feature type="domain" description="Carrier" evidence="7">
    <location>
        <begin position="2422"/>
        <end position="2497"/>
    </location>
</feature>
<dbReference type="PROSITE" id="PS00455">
    <property type="entry name" value="AMP_BINDING"/>
    <property type="match status" value="2"/>
</dbReference>
<dbReference type="FunFam" id="3.30.300.30:FF:000010">
    <property type="entry name" value="Enterobactin synthetase component F"/>
    <property type="match status" value="1"/>
</dbReference>
<dbReference type="FunFam" id="3.30.559.30:FF:000001">
    <property type="entry name" value="Non-ribosomal peptide synthetase"/>
    <property type="match status" value="1"/>
</dbReference>
<dbReference type="Proteomes" id="UP000326553">
    <property type="component" value="Chromosome"/>
</dbReference>
<dbReference type="GO" id="GO:0072330">
    <property type="term" value="P:monocarboxylic acid biosynthetic process"/>
    <property type="evidence" value="ECO:0007669"/>
    <property type="project" value="UniProtKB-ARBA"/>
</dbReference>
<organism evidence="8 9">
    <name type="scientific">Streptomyces alboniger</name>
    <dbReference type="NCBI Taxonomy" id="132473"/>
    <lineage>
        <taxon>Bacteria</taxon>
        <taxon>Bacillati</taxon>
        <taxon>Actinomycetota</taxon>
        <taxon>Actinomycetes</taxon>
        <taxon>Kitasatosporales</taxon>
        <taxon>Streptomycetaceae</taxon>
        <taxon>Streptomyces</taxon>
        <taxon>Streptomyces aurantiacus group</taxon>
    </lineage>
</organism>
<dbReference type="CDD" id="cd02440">
    <property type="entry name" value="AdoMet_MTases"/>
    <property type="match status" value="1"/>
</dbReference>
<dbReference type="GO" id="GO:0003824">
    <property type="term" value="F:catalytic activity"/>
    <property type="evidence" value="ECO:0007669"/>
    <property type="project" value="InterPro"/>
</dbReference>
<evidence type="ECO:0000313" key="8">
    <source>
        <dbReference type="EMBL" id="QEV19975.1"/>
    </source>
</evidence>
<dbReference type="Pfam" id="PF13193">
    <property type="entry name" value="AMP-binding_C"/>
    <property type="match status" value="2"/>
</dbReference>
<dbReference type="InterPro" id="IPR013217">
    <property type="entry name" value="Methyltransf_12"/>
</dbReference>
<dbReference type="PROSITE" id="PS50075">
    <property type="entry name" value="CARRIER"/>
    <property type="match status" value="2"/>
</dbReference>
<evidence type="ECO:0000313" key="9">
    <source>
        <dbReference type="Proteomes" id="UP000326553"/>
    </source>
</evidence>
<dbReference type="Gene3D" id="3.40.50.980">
    <property type="match status" value="4"/>
</dbReference>
<dbReference type="PROSITE" id="PS00012">
    <property type="entry name" value="PHOSPHOPANTETHEINE"/>
    <property type="match status" value="2"/>
</dbReference>
<evidence type="ECO:0000259" key="7">
    <source>
        <dbReference type="PROSITE" id="PS50075"/>
    </source>
</evidence>
<dbReference type="CDD" id="cd19540">
    <property type="entry name" value="LCL_NRPS-like"/>
    <property type="match status" value="1"/>
</dbReference>
<dbReference type="EMBL" id="CP023695">
    <property type="protein sequence ID" value="QEV19975.1"/>
    <property type="molecule type" value="Genomic_DNA"/>
</dbReference>
<accession>A0A5J6HT75</accession>
<dbReference type="GO" id="GO:0043041">
    <property type="term" value="P:amino acid activation for nonribosomal peptide biosynthetic process"/>
    <property type="evidence" value="ECO:0007669"/>
    <property type="project" value="TreeGrafter"/>
</dbReference>
<dbReference type="InterPro" id="IPR009081">
    <property type="entry name" value="PP-bd_ACP"/>
</dbReference>
<dbReference type="InterPro" id="IPR029058">
    <property type="entry name" value="AB_hydrolase_fold"/>
</dbReference>
<dbReference type="FunFam" id="1.10.1200.10:FF:000005">
    <property type="entry name" value="Nonribosomal peptide synthetase 1"/>
    <property type="match status" value="1"/>
</dbReference>
<dbReference type="Gene3D" id="3.40.50.1820">
    <property type="entry name" value="alpha/beta hydrolase"/>
    <property type="match status" value="1"/>
</dbReference>
<dbReference type="Pfam" id="PF08242">
    <property type="entry name" value="Methyltransf_12"/>
    <property type="match status" value="1"/>
</dbReference>
<dbReference type="Pfam" id="PF00550">
    <property type="entry name" value="PP-binding"/>
    <property type="match status" value="2"/>
</dbReference>
<dbReference type="Pfam" id="PF00501">
    <property type="entry name" value="AMP-binding"/>
    <property type="match status" value="2"/>
</dbReference>
<dbReference type="InterPro" id="IPR029063">
    <property type="entry name" value="SAM-dependent_MTases_sf"/>
</dbReference>
<feature type="domain" description="Carrier" evidence="7">
    <location>
        <begin position="968"/>
        <end position="1043"/>
    </location>
</feature>
<dbReference type="PANTHER" id="PTHR45527">
    <property type="entry name" value="NONRIBOSOMAL PEPTIDE SYNTHETASE"/>
    <property type="match status" value="1"/>
</dbReference>
<dbReference type="FunFam" id="3.40.50.12780:FF:000012">
    <property type="entry name" value="Non-ribosomal peptide synthetase"/>
    <property type="match status" value="2"/>
</dbReference>
<dbReference type="Gene3D" id="3.30.559.30">
    <property type="entry name" value="Nonribosomal peptide synthetase, condensation domain"/>
    <property type="match status" value="2"/>
</dbReference>
<dbReference type="CDD" id="cd17652">
    <property type="entry name" value="A_NRPS_CmdD_like"/>
    <property type="match status" value="1"/>
</dbReference>
<feature type="compositionally biased region" description="Basic and acidic residues" evidence="6">
    <location>
        <begin position="2288"/>
        <end position="2300"/>
    </location>
</feature>
<dbReference type="Gene3D" id="2.30.38.10">
    <property type="entry name" value="Luciferase, Domain 3"/>
    <property type="match status" value="2"/>
</dbReference>
<dbReference type="PANTHER" id="PTHR45527:SF1">
    <property type="entry name" value="FATTY ACID SYNTHASE"/>
    <property type="match status" value="1"/>
</dbReference>
<feature type="region of interest" description="Disordered" evidence="6">
    <location>
        <begin position="2286"/>
        <end position="2312"/>
    </location>
</feature>
<protein>
    <submittedName>
        <fullName evidence="8">Non-ribosomal peptide synthase</fullName>
    </submittedName>
</protein>
<dbReference type="GO" id="GO:0031177">
    <property type="term" value="F:phosphopantetheine binding"/>
    <property type="evidence" value="ECO:0007669"/>
    <property type="project" value="InterPro"/>
</dbReference>